<dbReference type="InterPro" id="IPR011579">
    <property type="entry name" value="ATPase_dom"/>
</dbReference>
<dbReference type="PANTHER" id="PTHR34704:SF1">
    <property type="entry name" value="ATPASE"/>
    <property type="match status" value="1"/>
</dbReference>
<dbReference type="GO" id="GO:0005524">
    <property type="term" value="F:ATP binding"/>
    <property type="evidence" value="ECO:0007669"/>
    <property type="project" value="UniProtKB-KW"/>
</dbReference>
<dbReference type="RefSeq" id="WP_011011755.1">
    <property type="nucleotide sequence ID" value="NC_003413.1"/>
</dbReference>
<dbReference type="Pfam" id="PF03008">
    <property type="entry name" value="DUF234"/>
    <property type="match status" value="1"/>
</dbReference>
<evidence type="ECO:0000259" key="2">
    <source>
        <dbReference type="Pfam" id="PF01637"/>
    </source>
</evidence>
<dbReference type="SUPFAM" id="SSF52980">
    <property type="entry name" value="Restriction endonuclease-like"/>
    <property type="match status" value="1"/>
</dbReference>
<dbReference type="Proteomes" id="UP000324354">
    <property type="component" value="Chromosome"/>
</dbReference>
<name>A0A5C0XMN8_PYRFU</name>
<keyword evidence="5" id="KW-0067">ATP-binding</keyword>
<protein>
    <submittedName>
        <fullName evidence="5">ATP-binding protein</fullName>
    </submittedName>
</protein>
<dbReference type="EMBL" id="CP023154">
    <property type="protein sequence ID" value="QEK78336.1"/>
    <property type="molecule type" value="Genomic_DNA"/>
</dbReference>
<evidence type="ECO:0000259" key="4">
    <source>
        <dbReference type="Pfam" id="PF09339"/>
    </source>
</evidence>
<evidence type="ECO:0000313" key="5">
    <source>
        <dbReference type="EMBL" id="QEK78336.1"/>
    </source>
</evidence>
<keyword evidence="1" id="KW-0175">Coiled coil</keyword>
<dbReference type="InterPro" id="IPR011335">
    <property type="entry name" value="Restrct_endonuc-II-like"/>
</dbReference>
<dbReference type="Pfam" id="PF01637">
    <property type="entry name" value="ATPase_2"/>
    <property type="match status" value="1"/>
</dbReference>
<sequence>MIFINREREMKILEKEWENRPSFVVLYGRRRVGKTRLLREFSKAKKTFFFVFPEAIKEIQMREFKDAMADFLGDEFIRKLKTDNWFDLLKYLAEEVDDCLIVLDEFTYAVKSDRKILSDLQRVWDIILSEKKVMLVLSAPLLGMMWDEVLSHASPLYGRRTRSMHLKPLNYPDALNFFSDWEFGIRAYMLVGGIPSYLKLASRYNTIEDFLREEFLSDYGFFYDEPYVLLSEELRELRTYFSILIAIAEGNRRLERIANFVGLPARSIYPYVETLMRLGFIEKESPILGSRKVSLYRIKDPMLLTWLTLTYPQMAEISSGTAKLDKLYRVYSIRFEELAKEFLTLFRPIEFKTLGRWWYRGEEIDIVAIDEDIANLIEVKWMDLRKKEALRVLQELEEKAKKVNFSGKINLGIVARNVEKKEELRKEGYLVWDLEDILEAAGNSEREKL</sequence>
<dbReference type="GO" id="GO:0003677">
    <property type="term" value="F:DNA binding"/>
    <property type="evidence" value="ECO:0007669"/>
    <property type="project" value="InterPro"/>
</dbReference>
<dbReference type="InterPro" id="IPR036390">
    <property type="entry name" value="WH_DNA-bd_sf"/>
</dbReference>
<reference evidence="5 6" key="1">
    <citation type="submission" date="2017-08" db="EMBL/GenBank/DDBJ databases">
        <title>Resequencing and Reannotation of the genome of Pyrococcus furiosus type strain DSM3638.</title>
        <authorList>
            <person name="Reichelt R.M."/>
            <person name="Bunk B."/>
        </authorList>
    </citation>
    <scope>NUCLEOTIDE SEQUENCE [LARGE SCALE GENOMIC DNA]</scope>
    <source>
        <strain evidence="5 6">DSM 3638</strain>
    </source>
</reference>
<dbReference type="PANTHER" id="PTHR34704">
    <property type="entry name" value="ATPASE"/>
    <property type="match status" value="1"/>
</dbReference>
<dbReference type="GO" id="GO:0006355">
    <property type="term" value="P:regulation of DNA-templated transcription"/>
    <property type="evidence" value="ECO:0007669"/>
    <property type="project" value="InterPro"/>
</dbReference>
<gene>
    <name evidence="5" type="ORF">PFDSM3638_03170</name>
</gene>
<dbReference type="GeneID" id="41712437"/>
<organism evidence="5 6">
    <name type="scientific">Pyrococcus furiosus (strain ATCC 43587 / DSM 3638 / JCM 8422 / Vc1)</name>
    <dbReference type="NCBI Taxonomy" id="186497"/>
    <lineage>
        <taxon>Archaea</taxon>
        <taxon>Methanobacteriati</taxon>
        <taxon>Methanobacteriota</taxon>
        <taxon>Thermococci</taxon>
        <taxon>Thermococcales</taxon>
        <taxon>Thermococcaceae</taxon>
        <taxon>Pyrococcus</taxon>
    </lineage>
</organism>
<dbReference type="SUPFAM" id="SSF52540">
    <property type="entry name" value="P-loop containing nucleoside triphosphate hydrolases"/>
    <property type="match status" value="1"/>
</dbReference>
<dbReference type="InterPro" id="IPR005471">
    <property type="entry name" value="Tscrpt_reg_IclR_N"/>
</dbReference>
<dbReference type="InterPro" id="IPR027417">
    <property type="entry name" value="P-loop_NTPase"/>
</dbReference>
<accession>A0A5C0XMN8</accession>
<dbReference type="AlphaFoldDB" id="A0A5C0XMN8"/>
<proteinExistence type="predicted"/>
<dbReference type="GeneID" id="13302443"/>
<feature type="coiled-coil region" evidence="1">
    <location>
        <begin position="379"/>
        <end position="406"/>
    </location>
</feature>
<evidence type="ECO:0000256" key="1">
    <source>
        <dbReference type="SAM" id="Coils"/>
    </source>
</evidence>
<dbReference type="OrthoDB" id="132045at2157"/>
<evidence type="ECO:0000313" key="6">
    <source>
        <dbReference type="Proteomes" id="UP000324354"/>
    </source>
</evidence>
<feature type="domain" description="DUF234" evidence="3">
    <location>
        <begin position="306"/>
        <end position="390"/>
    </location>
</feature>
<evidence type="ECO:0000259" key="3">
    <source>
        <dbReference type="Pfam" id="PF03008"/>
    </source>
</evidence>
<feature type="domain" description="ATPase" evidence="2">
    <location>
        <begin position="3"/>
        <end position="199"/>
    </location>
</feature>
<dbReference type="InterPro" id="IPR004256">
    <property type="entry name" value="DUF234"/>
</dbReference>
<feature type="domain" description="HTH iclR-type" evidence="4">
    <location>
        <begin position="241"/>
        <end position="284"/>
    </location>
</feature>
<dbReference type="Pfam" id="PF09339">
    <property type="entry name" value="HTH_IclR"/>
    <property type="match status" value="1"/>
</dbReference>
<dbReference type="SUPFAM" id="SSF46785">
    <property type="entry name" value="Winged helix' DNA-binding domain"/>
    <property type="match status" value="1"/>
</dbReference>
<dbReference type="Gene3D" id="3.40.50.300">
    <property type="entry name" value="P-loop containing nucleotide triphosphate hydrolases"/>
    <property type="match status" value="1"/>
</dbReference>
<keyword evidence="5" id="KW-0547">Nucleotide-binding</keyword>